<gene>
    <name evidence="1" type="ORF">AMD00_06320</name>
</gene>
<dbReference type="EMBL" id="LILB01000001">
    <property type="protein sequence ID" value="KOO52031.1"/>
    <property type="molecule type" value="Genomic_DNA"/>
</dbReference>
<comment type="caution">
    <text evidence="1">The sequence shown here is derived from an EMBL/GenBank/DDBJ whole genome shotgun (WGS) entry which is preliminary data.</text>
</comment>
<name>A0A0M0LM18_9BACL</name>
<accession>A0A0M0LM18</accession>
<evidence type="ECO:0000313" key="2">
    <source>
        <dbReference type="Proteomes" id="UP000036867"/>
    </source>
</evidence>
<dbReference type="Proteomes" id="UP000036867">
    <property type="component" value="Unassembled WGS sequence"/>
</dbReference>
<protein>
    <submittedName>
        <fullName evidence="1">Uncharacterized protein</fullName>
    </submittedName>
</protein>
<organism evidence="1 2">
    <name type="scientific">Viridibacillus arvi</name>
    <dbReference type="NCBI Taxonomy" id="263475"/>
    <lineage>
        <taxon>Bacteria</taxon>
        <taxon>Bacillati</taxon>
        <taxon>Bacillota</taxon>
        <taxon>Bacilli</taxon>
        <taxon>Bacillales</taxon>
        <taxon>Caryophanaceae</taxon>
        <taxon>Viridibacillus</taxon>
    </lineage>
</organism>
<evidence type="ECO:0000313" key="1">
    <source>
        <dbReference type="EMBL" id="KOO52031.1"/>
    </source>
</evidence>
<proteinExistence type="predicted"/>
<dbReference type="AlphaFoldDB" id="A0A0M0LM18"/>
<sequence length="99" mass="11498">MIEYQIELSYLDNGKAVHKTVSFKTEIKRNEIYRTICTKFADRQVTVEYLREHSGIQVSSYNYKETKSPLTIAQFVPTAYFKEEVITDVLAILESKALI</sequence>
<keyword evidence="2" id="KW-1185">Reference proteome</keyword>
<reference evidence="2" key="1">
    <citation type="submission" date="2015-08" db="EMBL/GenBank/DDBJ databases">
        <title>Fjat-10028 dsm 16317.</title>
        <authorList>
            <person name="Liu B."/>
            <person name="Wang J."/>
            <person name="Zhu Y."/>
            <person name="Liu G."/>
            <person name="Chen Q."/>
            <person name="Chen Z."/>
            <person name="Lan J."/>
            <person name="Che J."/>
            <person name="Ge C."/>
            <person name="Shi H."/>
            <person name="Pan Z."/>
            <person name="Liu X."/>
        </authorList>
    </citation>
    <scope>NUCLEOTIDE SEQUENCE [LARGE SCALE GENOMIC DNA]</scope>
    <source>
        <strain evidence="2">DSM 16317</strain>
    </source>
</reference>